<dbReference type="Proteomes" id="UP000261360">
    <property type="component" value="Unplaced"/>
</dbReference>
<reference evidence="1" key="1">
    <citation type="submission" date="2025-08" db="UniProtKB">
        <authorList>
            <consortium name="Ensembl"/>
        </authorList>
    </citation>
    <scope>IDENTIFICATION</scope>
</reference>
<reference evidence="1" key="2">
    <citation type="submission" date="2025-09" db="UniProtKB">
        <authorList>
            <consortium name="Ensembl"/>
        </authorList>
    </citation>
    <scope>IDENTIFICATION</scope>
</reference>
<evidence type="ECO:0000313" key="1">
    <source>
        <dbReference type="Ensembl" id="ENSSLDP00000005787.1"/>
    </source>
</evidence>
<dbReference type="AlphaFoldDB" id="A0A3B4WSJ6"/>
<sequence>MTYILRRCTTCWRRQGNWTTPTSFTPQTTATILASLAWSRASQCLMSLTSVFPSMCEDLMWNTAPCE</sequence>
<organism evidence="1 2">
    <name type="scientific">Seriola lalandi dorsalis</name>
    <dbReference type="NCBI Taxonomy" id="1841481"/>
    <lineage>
        <taxon>Eukaryota</taxon>
        <taxon>Metazoa</taxon>
        <taxon>Chordata</taxon>
        <taxon>Craniata</taxon>
        <taxon>Vertebrata</taxon>
        <taxon>Euteleostomi</taxon>
        <taxon>Actinopterygii</taxon>
        <taxon>Neopterygii</taxon>
        <taxon>Teleostei</taxon>
        <taxon>Neoteleostei</taxon>
        <taxon>Acanthomorphata</taxon>
        <taxon>Carangaria</taxon>
        <taxon>Carangiformes</taxon>
        <taxon>Carangidae</taxon>
        <taxon>Seriola</taxon>
    </lineage>
</organism>
<evidence type="ECO:0000313" key="2">
    <source>
        <dbReference type="Proteomes" id="UP000261360"/>
    </source>
</evidence>
<name>A0A3B4WSJ6_SERLL</name>
<keyword evidence="2" id="KW-1185">Reference proteome</keyword>
<dbReference type="Ensembl" id="ENSSLDT00000005985.1">
    <property type="protein sequence ID" value="ENSSLDP00000005787.1"/>
    <property type="gene ID" value="ENSSLDG00000004637.1"/>
</dbReference>
<proteinExistence type="predicted"/>
<protein>
    <submittedName>
        <fullName evidence="1">Uncharacterized protein</fullName>
    </submittedName>
</protein>
<accession>A0A3B4WSJ6</accession>